<organism evidence="2 5">
    <name type="scientific">Lactobacillus amylovorus subsp. animalium</name>
    <dbReference type="NCBI Taxonomy" id="3378536"/>
    <lineage>
        <taxon>Bacteria</taxon>
        <taxon>Bacillati</taxon>
        <taxon>Bacillota</taxon>
        <taxon>Bacilli</taxon>
        <taxon>Lactobacillales</taxon>
        <taxon>Lactobacillaceae</taxon>
        <taxon>Lactobacillus</taxon>
    </lineage>
</organism>
<feature type="transmembrane region" description="Helical" evidence="1">
    <location>
        <begin position="29"/>
        <end position="52"/>
    </location>
</feature>
<sequence length="382" mass="44683">MNFGIAYGIVLLIAFIVVWIGPSQYTKILFLFSDILVALPAFFIKISPFIYWDNIRFANLLNIIRSYNEGGIGNGLTWALHYSLYSSQPLVAFYIWLFSLFQQNGFFFFTTTFLFLFSISLMMIKIIKYFKLNKNIAIIVQTIILMIFNLFYEIEGVRNFLAFGIFSTALFIDLNTREKRWKIPCFLFYIIAYMFHPAVLPFIAFRLILLFKNRFIFFVLSILSLTYTPFLNIILSVFQRISFLAQFNDKAQVYLYGQSNYNSFASAGEILITSIVLLSLILELILLKNIKSSEYLSSDFYKFYIVAMLFTLGSFFSTQVYLRSIMLILFLSAPIKSILFSSLGESTSKYNGIVLLYRMFTILLAIVMFMWWYKWTYTSVFL</sequence>
<evidence type="ECO:0000313" key="4">
    <source>
        <dbReference type="Proteomes" id="UP001332503"/>
    </source>
</evidence>
<accession>A0ABD0C1R4</accession>
<feature type="transmembrane region" description="Helical" evidence="1">
    <location>
        <begin position="325"/>
        <end position="343"/>
    </location>
</feature>
<evidence type="ECO:0000313" key="2">
    <source>
        <dbReference type="EMBL" id="GMM13176.1"/>
    </source>
</evidence>
<evidence type="ECO:0000313" key="3">
    <source>
        <dbReference type="EMBL" id="GMM15030.1"/>
    </source>
</evidence>
<dbReference type="RefSeq" id="WP_338186973.1">
    <property type="nucleotide sequence ID" value="NZ_BTFQ01000011.1"/>
</dbReference>
<feature type="transmembrane region" description="Helical" evidence="1">
    <location>
        <begin position="301"/>
        <end position="318"/>
    </location>
</feature>
<evidence type="ECO:0000313" key="5">
    <source>
        <dbReference type="Proteomes" id="UP001346800"/>
    </source>
</evidence>
<reference evidence="4 5" key="2">
    <citation type="journal article" date="2024" name="Int. J. Syst. Evol. Microbiol.">
        <title>Proposal of Lactobacillus amylovorus subsp. animalis subsp. nov. and an emended description of Lactobacillus amylovorus.</title>
        <authorList>
            <person name="Yamane K."/>
            <person name="Tanizawa Y."/>
            <person name="Kobayashi H."/>
            <person name="Kamizono T."/>
            <person name="Kojima Y."/>
            <person name="Takagi H."/>
            <person name="Tohno M."/>
        </authorList>
    </citation>
    <scope>NUCLEOTIDE SEQUENCE [LARGE SCALE GENOMIC DNA]</scope>
    <source>
        <strain evidence="3 4">BF125</strain>
        <strain evidence="2 5">BF186</strain>
    </source>
</reference>
<dbReference type="EMBL" id="BTFR01000004">
    <property type="protein sequence ID" value="GMM15030.1"/>
    <property type="molecule type" value="Genomic_DNA"/>
</dbReference>
<gene>
    <name evidence="3" type="ORF">LABF125_01630</name>
    <name evidence="2" type="ORF">LABF186_02900</name>
</gene>
<feature type="transmembrane region" description="Helical" evidence="1">
    <location>
        <begin position="6"/>
        <end position="22"/>
    </location>
</feature>
<evidence type="ECO:0000256" key="1">
    <source>
        <dbReference type="SAM" id="Phobius"/>
    </source>
</evidence>
<keyword evidence="1" id="KW-1133">Transmembrane helix</keyword>
<dbReference type="EMBL" id="BTFQ01000011">
    <property type="protein sequence ID" value="GMM13176.1"/>
    <property type="molecule type" value="Genomic_DNA"/>
</dbReference>
<feature type="transmembrane region" description="Helical" evidence="1">
    <location>
        <begin position="215"/>
        <end position="238"/>
    </location>
</feature>
<dbReference type="Proteomes" id="UP001332503">
    <property type="component" value="Unassembled WGS sequence"/>
</dbReference>
<comment type="caution">
    <text evidence="2">The sequence shown here is derived from an EMBL/GenBank/DDBJ whole genome shotgun (WGS) entry which is preliminary data.</text>
</comment>
<evidence type="ECO:0008006" key="6">
    <source>
        <dbReference type="Google" id="ProtNLM"/>
    </source>
</evidence>
<reference evidence="2" key="1">
    <citation type="submission" date="2023-06" db="EMBL/GenBank/DDBJ databases">
        <authorList>
            <person name="Tohno M."/>
            <person name="Tanizawa Y."/>
        </authorList>
    </citation>
    <scope>NUCLEOTIDE SEQUENCE</scope>
    <source>
        <strain evidence="3">BF125</strain>
        <strain evidence="2">BF186</strain>
    </source>
</reference>
<feature type="transmembrane region" description="Helical" evidence="1">
    <location>
        <begin position="259"/>
        <end position="281"/>
    </location>
</feature>
<feature type="transmembrane region" description="Helical" evidence="1">
    <location>
        <begin position="158"/>
        <end position="174"/>
    </location>
</feature>
<protein>
    <recommendedName>
        <fullName evidence="6">EpsG family protein</fullName>
    </recommendedName>
</protein>
<name>A0ABD0C1R4_LACAM</name>
<keyword evidence="1" id="KW-0472">Membrane</keyword>
<feature type="transmembrane region" description="Helical" evidence="1">
    <location>
        <begin position="186"/>
        <end position="209"/>
    </location>
</feature>
<proteinExistence type="predicted"/>
<dbReference type="AlphaFoldDB" id="A0ABD0C1R4"/>
<keyword evidence="4" id="KW-1185">Reference proteome</keyword>
<feature type="transmembrane region" description="Helical" evidence="1">
    <location>
        <begin position="355"/>
        <end position="373"/>
    </location>
</feature>
<feature type="transmembrane region" description="Helical" evidence="1">
    <location>
        <begin position="136"/>
        <end position="152"/>
    </location>
</feature>
<dbReference type="Proteomes" id="UP001346800">
    <property type="component" value="Unassembled WGS sequence"/>
</dbReference>
<keyword evidence="1" id="KW-0812">Transmembrane</keyword>
<feature type="transmembrane region" description="Helical" evidence="1">
    <location>
        <begin position="106"/>
        <end position="124"/>
    </location>
</feature>